<protein>
    <submittedName>
        <fullName evidence="2">Protease</fullName>
    </submittedName>
</protein>
<dbReference type="OrthoDB" id="5293929at2"/>
<keyword evidence="1" id="KW-0732">Signal</keyword>
<name>A0A162FUQ2_BDEBC</name>
<dbReference type="RefSeq" id="WP_063209767.1">
    <property type="nucleotide sequence ID" value="NZ_LUKD01000009.1"/>
</dbReference>
<evidence type="ECO:0000313" key="2">
    <source>
        <dbReference type="EMBL" id="KYG62333.1"/>
    </source>
</evidence>
<feature type="chain" id="PRO_5007834054" evidence="1">
    <location>
        <begin position="23"/>
        <end position="177"/>
    </location>
</feature>
<evidence type="ECO:0000256" key="1">
    <source>
        <dbReference type="SAM" id="SignalP"/>
    </source>
</evidence>
<comment type="caution">
    <text evidence="2">The sequence shown here is derived from an EMBL/GenBank/DDBJ whole genome shotgun (WGS) entry which is preliminary data.</text>
</comment>
<dbReference type="EMBL" id="LUKD01000009">
    <property type="protein sequence ID" value="KYG62333.1"/>
    <property type="molecule type" value="Genomic_DNA"/>
</dbReference>
<accession>A0A162FUQ2</accession>
<feature type="signal peptide" evidence="1">
    <location>
        <begin position="1"/>
        <end position="22"/>
    </location>
</feature>
<evidence type="ECO:0000313" key="3">
    <source>
        <dbReference type="Proteomes" id="UP000075799"/>
    </source>
</evidence>
<dbReference type="GO" id="GO:0008233">
    <property type="term" value="F:peptidase activity"/>
    <property type="evidence" value="ECO:0007669"/>
    <property type="project" value="UniProtKB-KW"/>
</dbReference>
<dbReference type="GO" id="GO:0006508">
    <property type="term" value="P:proteolysis"/>
    <property type="evidence" value="ECO:0007669"/>
    <property type="project" value="UniProtKB-KW"/>
</dbReference>
<proteinExistence type="predicted"/>
<reference evidence="2 3" key="1">
    <citation type="submission" date="2016-03" db="EMBL/GenBank/DDBJ databases">
        <authorList>
            <person name="Ploux O."/>
        </authorList>
    </citation>
    <scope>NUCLEOTIDE SEQUENCE [LARGE SCALE GENOMIC DNA]</scope>
    <source>
        <strain evidence="2 3">EC13</strain>
    </source>
</reference>
<dbReference type="AlphaFoldDB" id="A0A162FUQ2"/>
<gene>
    <name evidence="2" type="ORF">AZI87_17575</name>
</gene>
<dbReference type="Proteomes" id="UP000075799">
    <property type="component" value="Unassembled WGS sequence"/>
</dbReference>
<keyword evidence="2" id="KW-0378">Hydrolase</keyword>
<sequence>MIKNVLKLSLVALILSASGAHADEFDGGSPEYDPRPNPHYTEAEIQRKIENEMAVACRGNLCSIVGTDSAGSGWTVSFQVGYGNNPNGTGNNFYIGEGSNNANNSDYYAGITVTYKNYVCNSTLRVTPSVYRFVNTYMYNMVNTDGSTKRNFSPADQTVILFYTTMLNKVDNCKPTN</sequence>
<keyword evidence="2" id="KW-0645">Protease</keyword>
<organism evidence="2 3">
    <name type="scientific">Bdellovibrio bacteriovorus</name>
    <dbReference type="NCBI Taxonomy" id="959"/>
    <lineage>
        <taxon>Bacteria</taxon>
        <taxon>Pseudomonadati</taxon>
        <taxon>Bdellovibrionota</taxon>
        <taxon>Bdellovibrionia</taxon>
        <taxon>Bdellovibrionales</taxon>
        <taxon>Pseudobdellovibrionaceae</taxon>
        <taxon>Bdellovibrio</taxon>
    </lineage>
</organism>